<dbReference type="InterPro" id="IPR018060">
    <property type="entry name" value="HTH_AraC"/>
</dbReference>
<dbReference type="InterPro" id="IPR013096">
    <property type="entry name" value="Cupin_2"/>
</dbReference>
<keyword evidence="2 6" id="KW-0238">DNA-binding</keyword>
<evidence type="ECO:0000256" key="4">
    <source>
        <dbReference type="ARBA" id="ARBA00023163"/>
    </source>
</evidence>
<dbReference type="PANTHER" id="PTHR46796">
    <property type="entry name" value="HTH-TYPE TRANSCRIPTIONAL ACTIVATOR RHAS-RELATED"/>
    <property type="match status" value="1"/>
</dbReference>
<feature type="domain" description="HTH araC/xylS-type" evidence="5">
    <location>
        <begin position="145"/>
        <end position="243"/>
    </location>
</feature>
<dbReference type="SUPFAM" id="SSF51215">
    <property type="entry name" value="Regulatory protein AraC"/>
    <property type="match status" value="1"/>
</dbReference>
<dbReference type="CDD" id="cd02208">
    <property type="entry name" value="cupin_RmlC-like"/>
    <property type="match status" value="1"/>
</dbReference>
<reference evidence="6 7" key="1">
    <citation type="submission" date="2007-06" db="EMBL/GenBank/DDBJ databases">
        <authorList>
            <person name="Shimkets L."/>
            <person name="Ferriera S."/>
            <person name="Johnson J."/>
            <person name="Kravitz S."/>
            <person name="Beeson K."/>
            <person name="Sutton G."/>
            <person name="Rogers Y.-H."/>
            <person name="Friedman R."/>
            <person name="Frazier M."/>
            <person name="Venter J.C."/>
        </authorList>
    </citation>
    <scope>NUCLEOTIDE SEQUENCE [LARGE SCALE GENOMIC DNA]</scope>
    <source>
        <strain evidence="6 7">SIR-1</strain>
    </source>
</reference>
<dbReference type="SUPFAM" id="SSF46689">
    <property type="entry name" value="Homeodomain-like"/>
    <property type="match status" value="1"/>
</dbReference>
<keyword evidence="1" id="KW-0805">Transcription regulation</keyword>
<comment type="caution">
    <text evidence="6">The sequence shown here is derived from an EMBL/GenBank/DDBJ whole genome shotgun (WGS) entry which is preliminary data.</text>
</comment>
<gene>
    <name evidence="6" type="ORF">PPSIR1_25121</name>
</gene>
<organism evidence="6 7">
    <name type="scientific">Plesiocystis pacifica SIR-1</name>
    <dbReference type="NCBI Taxonomy" id="391625"/>
    <lineage>
        <taxon>Bacteria</taxon>
        <taxon>Pseudomonadati</taxon>
        <taxon>Myxococcota</taxon>
        <taxon>Polyangia</taxon>
        <taxon>Nannocystales</taxon>
        <taxon>Nannocystaceae</taxon>
        <taxon>Plesiocystis</taxon>
    </lineage>
</organism>
<evidence type="ECO:0000259" key="5">
    <source>
        <dbReference type="PROSITE" id="PS01124"/>
    </source>
</evidence>
<dbReference type="InterPro" id="IPR014710">
    <property type="entry name" value="RmlC-like_jellyroll"/>
</dbReference>
<evidence type="ECO:0000256" key="3">
    <source>
        <dbReference type="ARBA" id="ARBA00023159"/>
    </source>
</evidence>
<proteinExistence type="predicted"/>
<dbReference type="InterPro" id="IPR018062">
    <property type="entry name" value="HTH_AraC-typ_CS"/>
</dbReference>
<dbReference type="Pfam" id="PF07883">
    <property type="entry name" value="Cupin_2"/>
    <property type="match status" value="1"/>
</dbReference>
<dbReference type="Pfam" id="PF12833">
    <property type="entry name" value="HTH_18"/>
    <property type="match status" value="1"/>
</dbReference>
<protein>
    <submittedName>
        <fullName evidence="6">AraC-type DNA-binding domain-containing protein</fullName>
    </submittedName>
</protein>
<dbReference type="InterPro" id="IPR050204">
    <property type="entry name" value="AraC_XylS_family_regulators"/>
</dbReference>
<dbReference type="GO" id="GO:0003700">
    <property type="term" value="F:DNA-binding transcription factor activity"/>
    <property type="evidence" value="ECO:0007669"/>
    <property type="project" value="InterPro"/>
</dbReference>
<dbReference type="STRING" id="391625.PPSIR1_25121"/>
<evidence type="ECO:0000313" key="7">
    <source>
        <dbReference type="Proteomes" id="UP000005801"/>
    </source>
</evidence>
<dbReference type="InterPro" id="IPR009057">
    <property type="entry name" value="Homeodomain-like_sf"/>
</dbReference>
<dbReference type="PROSITE" id="PS00041">
    <property type="entry name" value="HTH_ARAC_FAMILY_1"/>
    <property type="match status" value="1"/>
</dbReference>
<keyword evidence="7" id="KW-1185">Reference proteome</keyword>
<dbReference type="Gene3D" id="1.10.10.60">
    <property type="entry name" value="Homeodomain-like"/>
    <property type="match status" value="1"/>
</dbReference>
<accession>A6GDX2</accession>
<dbReference type="GO" id="GO:0043565">
    <property type="term" value="F:sequence-specific DNA binding"/>
    <property type="evidence" value="ECO:0007669"/>
    <property type="project" value="InterPro"/>
</dbReference>
<dbReference type="AlphaFoldDB" id="A6GDX2"/>
<dbReference type="eggNOG" id="COG2207">
    <property type="taxonomic scope" value="Bacteria"/>
</dbReference>
<dbReference type="Proteomes" id="UP000005801">
    <property type="component" value="Unassembled WGS sequence"/>
</dbReference>
<evidence type="ECO:0000256" key="1">
    <source>
        <dbReference type="ARBA" id="ARBA00023015"/>
    </source>
</evidence>
<dbReference type="Gene3D" id="2.60.120.10">
    <property type="entry name" value="Jelly Rolls"/>
    <property type="match status" value="1"/>
</dbReference>
<dbReference type="PROSITE" id="PS01124">
    <property type="entry name" value="HTH_ARAC_FAMILY_2"/>
    <property type="match status" value="1"/>
</dbReference>
<evidence type="ECO:0000313" key="6">
    <source>
        <dbReference type="EMBL" id="EDM75921.1"/>
    </source>
</evidence>
<evidence type="ECO:0000256" key="2">
    <source>
        <dbReference type="ARBA" id="ARBA00023125"/>
    </source>
</evidence>
<keyword evidence="3" id="KW-0010">Activator</keyword>
<sequence length="249" mass="27193">MHSYSVLGFVLEGEAVVDQGQRFCLRPGDAYLIPAGSQHRMVSADSLEFWGVRFCPPCFAGTEVGSLYGPFDRVRAGASTVVPIPDARREFLATLCAELDAETTARAPSPHGALAQRSLLSLILAEVSRAATAVHTSEVPGSLVGDALAFIERRCLEPITVGDVARAVHRSPAHVSTALRRATGKSVKAWIIEGRLAEACRRLKYTDEMVEIIAERVGYRDPTHFIRLFRRHYELTPAAWRSAARAPLA</sequence>
<dbReference type="InterPro" id="IPR037923">
    <property type="entry name" value="HTH-like"/>
</dbReference>
<name>A6GDX2_9BACT</name>
<keyword evidence="4" id="KW-0804">Transcription</keyword>
<dbReference type="EMBL" id="ABCS01000077">
    <property type="protein sequence ID" value="EDM75921.1"/>
    <property type="molecule type" value="Genomic_DNA"/>
</dbReference>
<dbReference type="SMART" id="SM00342">
    <property type="entry name" value="HTH_ARAC"/>
    <property type="match status" value="1"/>
</dbReference>